<dbReference type="GO" id="GO:0140359">
    <property type="term" value="F:ABC-type transporter activity"/>
    <property type="evidence" value="ECO:0007669"/>
    <property type="project" value="InterPro"/>
</dbReference>
<dbReference type="Pfam" id="PF00005">
    <property type="entry name" value="ABC_tran"/>
    <property type="match status" value="1"/>
</dbReference>
<keyword evidence="6 12" id="KW-0067">ATP-binding</keyword>
<dbReference type="EMBL" id="CP002456">
    <property type="protein sequence ID" value="ADU92267.1"/>
    <property type="molecule type" value="Genomic_DNA"/>
</dbReference>
<reference evidence="12 13" key="1">
    <citation type="journal article" date="2011" name="J. Bacteriol.">
        <title>Genome sequence of Taylorella equigenitalis MCE9, the causative agent of contagious equine metritis.</title>
        <authorList>
            <person name="Hebert L."/>
            <person name="Moumen B."/>
            <person name="Duquesne F."/>
            <person name="Breuil M.F."/>
            <person name="Laugier C."/>
            <person name="Batto J.M."/>
            <person name="Renault P."/>
            <person name="Petry S."/>
        </authorList>
    </citation>
    <scope>NUCLEOTIDE SEQUENCE [LARGE SCALE GENOMIC DNA]</scope>
    <source>
        <strain evidence="12 13">MCE9</strain>
    </source>
</reference>
<sequence>MNWSKELLDSAIWIAKSYVFCIVFLAIVGAIIVKTTTWGRQFWFLARKFFDPKVTNYKYKYYPIIGFAVILLIDLMGVRLGVLFSYWYKNMYDALQKVDENIFWVQMVVFSILAGIHIFRALLAYYLNNRFKIRWRENLNDDLLSKWLNKRSYLRSYYLNEPIDNPDQRIQQDIQSFVGYATDLTLGLLTSVISIIAYTAILWNLSGPIEFHSFTIPKAMVFIIFLYVILTTVLAFKIGHPLIKLNFISEKVNANYRYSLIRIREYAESIAFYAGEKLELSKLKNKFEQVIKIFWDIIFRNLKFQGFNLIVSQASVVIPFIIQAPRFFSGKILLGDMIQTSQSFSALSGSLSFFRESYDTYAAFKAVLDRLTGFYENINKAEKLPEPNLVYDDQKLKLQNVDIYTPSNKLLVKDLNFEVNNGEAYLIQGASGSGKTTLFRCISGLWPYSSGQITVPKDGVLFLSQKPYLPEGSLIDTFFYPNPSKDSDNSMMDKILDMVALPHLKGRLNEVANWSHTLSLGEQQRIALARILINKPKVIFLDEATSAMDEGLEFNMYKMIIEKMSDSKIISVGHRSTLVQHHTHLLTLLGDGNWSLKELNRTV</sequence>
<dbReference type="InterPro" id="IPR027417">
    <property type="entry name" value="P-loop_NTPase"/>
</dbReference>
<dbReference type="GO" id="GO:0016887">
    <property type="term" value="F:ATP hydrolysis activity"/>
    <property type="evidence" value="ECO:0007669"/>
    <property type="project" value="InterPro"/>
</dbReference>
<dbReference type="PROSITE" id="PS50893">
    <property type="entry name" value="ABC_TRANSPORTER_2"/>
    <property type="match status" value="1"/>
</dbReference>
<dbReference type="PROSITE" id="PS50929">
    <property type="entry name" value="ABC_TM1F"/>
    <property type="match status" value="1"/>
</dbReference>
<accession>A0A654KIH6</accession>
<evidence type="ECO:0000313" key="12">
    <source>
        <dbReference type="EMBL" id="ADU92267.1"/>
    </source>
</evidence>
<feature type="domain" description="ABC transporter" evidence="10">
    <location>
        <begin position="396"/>
        <end position="599"/>
    </location>
</feature>
<dbReference type="GO" id="GO:0005886">
    <property type="term" value="C:plasma membrane"/>
    <property type="evidence" value="ECO:0007669"/>
    <property type="project" value="UniProtKB-SubCell"/>
</dbReference>
<protein>
    <submittedName>
        <fullName evidence="12">ABC transporter ATP-binding protein</fullName>
    </submittedName>
</protein>
<dbReference type="SMART" id="SM00382">
    <property type="entry name" value="AAA"/>
    <property type="match status" value="1"/>
</dbReference>
<dbReference type="PROSITE" id="PS00211">
    <property type="entry name" value="ABC_TRANSPORTER_1"/>
    <property type="match status" value="1"/>
</dbReference>
<feature type="domain" description="ABC transmembrane type-1" evidence="11">
    <location>
        <begin position="80"/>
        <end position="363"/>
    </location>
</feature>
<keyword evidence="3" id="KW-1003">Cell membrane</keyword>
<dbReference type="InterPro" id="IPR003593">
    <property type="entry name" value="AAA+_ATPase"/>
</dbReference>
<evidence type="ECO:0000256" key="5">
    <source>
        <dbReference type="ARBA" id="ARBA00022741"/>
    </source>
</evidence>
<dbReference type="InterPro" id="IPR050835">
    <property type="entry name" value="ABC_transporter_sub-D"/>
</dbReference>
<evidence type="ECO:0000256" key="1">
    <source>
        <dbReference type="ARBA" id="ARBA00004651"/>
    </source>
</evidence>
<dbReference type="CDD" id="cd03223">
    <property type="entry name" value="ABCD_peroxisomal_ALDP"/>
    <property type="match status" value="1"/>
</dbReference>
<evidence type="ECO:0000259" key="10">
    <source>
        <dbReference type="PROSITE" id="PS50893"/>
    </source>
</evidence>
<dbReference type="InterPro" id="IPR017871">
    <property type="entry name" value="ABC_transporter-like_CS"/>
</dbReference>
<evidence type="ECO:0000256" key="7">
    <source>
        <dbReference type="ARBA" id="ARBA00022989"/>
    </source>
</evidence>
<dbReference type="SUPFAM" id="SSF52540">
    <property type="entry name" value="P-loop containing nucleoside triphosphate hydrolases"/>
    <property type="match status" value="1"/>
</dbReference>
<dbReference type="InterPro" id="IPR011527">
    <property type="entry name" value="ABC1_TM_dom"/>
</dbReference>
<keyword evidence="2" id="KW-0813">Transport</keyword>
<dbReference type="Gene3D" id="3.40.50.300">
    <property type="entry name" value="P-loop containing nucleotide triphosphate hydrolases"/>
    <property type="match status" value="1"/>
</dbReference>
<organism evidence="12 13">
    <name type="scientific">Taylorella equigenitalis (strain MCE9)</name>
    <dbReference type="NCBI Taxonomy" id="937774"/>
    <lineage>
        <taxon>Bacteria</taxon>
        <taxon>Pseudomonadati</taxon>
        <taxon>Pseudomonadota</taxon>
        <taxon>Betaproteobacteria</taxon>
        <taxon>Burkholderiales</taxon>
        <taxon>Alcaligenaceae</taxon>
        <taxon>Taylorella</taxon>
    </lineage>
</organism>
<evidence type="ECO:0000313" key="13">
    <source>
        <dbReference type="Proteomes" id="UP000007472"/>
    </source>
</evidence>
<dbReference type="KEGG" id="teq:TEQUI_1352"/>
<evidence type="ECO:0000256" key="8">
    <source>
        <dbReference type="ARBA" id="ARBA00023136"/>
    </source>
</evidence>
<keyword evidence="8 9" id="KW-0472">Membrane</keyword>
<feature type="transmembrane region" description="Helical" evidence="9">
    <location>
        <begin position="215"/>
        <end position="236"/>
    </location>
</feature>
<evidence type="ECO:0000256" key="4">
    <source>
        <dbReference type="ARBA" id="ARBA00022692"/>
    </source>
</evidence>
<evidence type="ECO:0000256" key="3">
    <source>
        <dbReference type="ARBA" id="ARBA00022475"/>
    </source>
</evidence>
<dbReference type="SUPFAM" id="SSF90123">
    <property type="entry name" value="ABC transporter transmembrane region"/>
    <property type="match status" value="1"/>
</dbReference>
<dbReference type="GO" id="GO:0005524">
    <property type="term" value="F:ATP binding"/>
    <property type="evidence" value="ECO:0007669"/>
    <property type="project" value="UniProtKB-KW"/>
</dbReference>
<keyword evidence="4 9" id="KW-0812">Transmembrane</keyword>
<dbReference type="PANTHER" id="PTHR11384">
    <property type="entry name" value="ATP-BINDING CASSETTE, SUB-FAMILY D MEMBER"/>
    <property type="match status" value="1"/>
</dbReference>
<feature type="transmembrane region" description="Helical" evidence="9">
    <location>
        <begin position="12"/>
        <end position="33"/>
    </location>
</feature>
<evidence type="ECO:0000259" key="11">
    <source>
        <dbReference type="PROSITE" id="PS50929"/>
    </source>
</evidence>
<dbReference type="PANTHER" id="PTHR11384:SF59">
    <property type="entry name" value="LYSOSOMAL COBALAMIN TRANSPORTER ABCD4"/>
    <property type="match status" value="1"/>
</dbReference>
<dbReference type="Proteomes" id="UP000007472">
    <property type="component" value="Chromosome"/>
</dbReference>
<name>A0A654KIH6_TAYEM</name>
<feature type="transmembrane region" description="Helical" evidence="9">
    <location>
        <begin position="177"/>
        <end position="203"/>
    </location>
</feature>
<evidence type="ECO:0000256" key="9">
    <source>
        <dbReference type="SAM" id="Phobius"/>
    </source>
</evidence>
<dbReference type="InterPro" id="IPR003439">
    <property type="entry name" value="ABC_transporter-like_ATP-bd"/>
</dbReference>
<keyword evidence="5" id="KW-0547">Nucleotide-binding</keyword>
<dbReference type="Gene3D" id="1.20.1560.10">
    <property type="entry name" value="ABC transporter type 1, transmembrane domain"/>
    <property type="match status" value="1"/>
</dbReference>
<feature type="transmembrane region" description="Helical" evidence="9">
    <location>
        <begin position="102"/>
        <end position="127"/>
    </location>
</feature>
<evidence type="ECO:0000256" key="6">
    <source>
        <dbReference type="ARBA" id="ARBA00022840"/>
    </source>
</evidence>
<comment type="subcellular location">
    <subcellularLocation>
        <location evidence="1">Cell membrane</location>
        <topology evidence="1">Multi-pass membrane protein</topology>
    </subcellularLocation>
</comment>
<keyword evidence="7 9" id="KW-1133">Transmembrane helix</keyword>
<feature type="transmembrane region" description="Helical" evidence="9">
    <location>
        <begin position="61"/>
        <end position="82"/>
    </location>
</feature>
<dbReference type="Pfam" id="PF06472">
    <property type="entry name" value="ABC_membrane_2"/>
    <property type="match status" value="1"/>
</dbReference>
<gene>
    <name evidence="12" type="ordered locus">TEQUI_1352</name>
</gene>
<dbReference type="InterPro" id="IPR036640">
    <property type="entry name" value="ABC1_TM_sf"/>
</dbReference>
<proteinExistence type="predicted"/>
<dbReference type="AlphaFoldDB" id="A0A654KIH6"/>
<evidence type="ECO:0000256" key="2">
    <source>
        <dbReference type="ARBA" id="ARBA00022448"/>
    </source>
</evidence>